<evidence type="ECO:0000256" key="3">
    <source>
        <dbReference type="ARBA" id="ARBA00022827"/>
    </source>
</evidence>
<dbReference type="InterPro" id="IPR029039">
    <property type="entry name" value="Flavoprotein-like_sf"/>
</dbReference>
<keyword evidence="3" id="KW-0274">FAD</keyword>
<dbReference type="Gene3D" id="3.40.50.360">
    <property type="match status" value="1"/>
</dbReference>
<dbReference type="AlphaFoldDB" id="A0A0A5GG19"/>
<dbReference type="SUPFAM" id="SSF52218">
    <property type="entry name" value="Flavoproteins"/>
    <property type="match status" value="1"/>
</dbReference>
<dbReference type="InterPro" id="IPR003680">
    <property type="entry name" value="Flavodoxin_fold"/>
</dbReference>
<accession>A0A0A5GG19</accession>
<dbReference type="STRING" id="1385511.GCA_000425225_02553"/>
<dbReference type="PANTHER" id="PTHR46305:SF3">
    <property type="entry name" value="NADPH:QUINONE OXIDOREDUCTASE MDAB"/>
    <property type="match status" value="1"/>
</dbReference>
<comment type="caution">
    <text evidence="6">The sequence shown here is derived from an EMBL/GenBank/DDBJ whole genome shotgun (WGS) entry which is preliminary data.</text>
</comment>
<dbReference type="eggNOG" id="COG2249">
    <property type="taxonomic scope" value="Bacteria"/>
</dbReference>
<evidence type="ECO:0000256" key="4">
    <source>
        <dbReference type="ARBA" id="ARBA00037981"/>
    </source>
</evidence>
<feature type="domain" description="Flavodoxin-like fold" evidence="5">
    <location>
        <begin position="2"/>
        <end position="66"/>
    </location>
</feature>
<reference evidence="6 7" key="1">
    <citation type="submission" date="2013-08" db="EMBL/GenBank/DDBJ databases">
        <authorList>
            <person name="Huang J."/>
            <person name="Wang G."/>
        </authorList>
    </citation>
    <scope>NUCLEOTIDE SEQUENCE [LARGE SCALE GENOMIC DNA]</scope>
    <source>
        <strain evidence="6 7">BH030004</strain>
    </source>
</reference>
<evidence type="ECO:0000259" key="5">
    <source>
        <dbReference type="Pfam" id="PF02525"/>
    </source>
</evidence>
<evidence type="ECO:0000313" key="7">
    <source>
        <dbReference type="Proteomes" id="UP000030403"/>
    </source>
</evidence>
<keyword evidence="2" id="KW-0285">Flavoprotein</keyword>
<evidence type="ECO:0000256" key="1">
    <source>
        <dbReference type="ARBA" id="ARBA00001974"/>
    </source>
</evidence>
<organism evidence="6 7">
    <name type="scientific">Pontibacillus marinus BH030004 = DSM 16465</name>
    <dbReference type="NCBI Taxonomy" id="1385511"/>
    <lineage>
        <taxon>Bacteria</taxon>
        <taxon>Bacillati</taxon>
        <taxon>Bacillota</taxon>
        <taxon>Bacilli</taxon>
        <taxon>Bacillales</taxon>
        <taxon>Bacillaceae</taxon>
        <taxon>Pontibacillus</taxon>
    </lineage>
</organism>
<evidence type="ECO:0000313" key="6">
    <source>
        <dbReference type="EMBL" id="KGX90168.1"/>
    </source>
</evidence>
<proteinExistence type="inferred from homology"/>
<comment type="similarity">
    <text evidence="4">Belongs to the oxidoreductase MdaB family.</text>
</comment>
<keyword evidence="7" id="KW-1185">Reference proteome</keyword>
<protein>
    <recommendedName>
        <fullName evidence="5">Flavodoxin-like fold domain-containing protein</fullName>
    </recommendedName>
</protein>
<comment type="cofactor">
    <cofactor evidence="1">
        <name>FAD</name>
        <dbReference type="ChEBI" id="CHEBI:57692"/>
    </cofactor>
</comment>
<gene>
    <name evidence="6" type="ORF">N783_01365</name>
</gene>
<dbReference type="InterPro" id="IPR052397">
    <property type="entry name" value="NADPH-QR_MdaB"/>
</dbReference>
<sequence length="82" mass="9813">MLEGKKYMFSTTWNAPAEAFNDRNKFFEGRNVEDVLFHLHLIHKYTGMEGLKTFSCFDVKKNPDIDFYKKDLKDHLGRYFQV</sequence>
<dbReference type="PANTHER" id="PTHR46305">
    <property type="match status" value="1"/>
</dbReference>
<dbReference type="Proteomes" id="UP000030403">
    <property type="component" value="Unassembled WGS sequence"/>
</dbReference>
<dbReference type="Pfam" id="PF02525">
    <property type="entry name" value="Flavodoxin_2"/>
    <property type="match status" value="1"/>
</dbReference>
<evidence type="ECO:0000256" key="2">
    <source>
        <dbReference type="ARBA" id="ARBA00022630"/>
    </source>
</evidence>
<name>A0A0A5GG19_9BACI</name>
<dbReference type="EMBL" id="AVPF01000009">
    <property type="protein sequence ID" value="KGX90168.1"/>
    <property type="molecule type" value="Genomic_DNA"/>
</dbReference>